<dbReference type="RefSeq" id="WP_281242289.1">
    <property type="nucleotide sequence ID" value="NZ_FNHB01000010.1"/>
</dbReference>
<evidence type="ECO:0000313" key="1">
    <source>
        <dbReference type="EMBL" id="SDN01826.1"/>
    </source>
</evidence>
<sequence>MNIVRYDIGDIVKMKKTHPCGSDRWEIMRTGIDFGLKCVGCGRRVMIPRPKFEKAVRAIVEKKLADSQS</sequence>
<evidence type="ECO:0008006" key="3">
    <source>
        <dbReference type="Google" id="ProtNLM"/>
    </source>
</evidence>
<dbReference type="AlphaFoldDB" id="A0A1G9XZE8"/>
<gene>
    <name evidence="1" type="ORF">SAMN04488502_11089</name>
</gene>
<name>A0A1G9XZE8_9FIRM</name>
<organism evidence="1 2">
    <name type="scientific">Dendrosporobacter quercicolus</name>
    <dbReference type="NCBI Taxonomy" id="146817"/>
    <lineage>
        <taxon>Bacteria</taxon>
        <taxon>Bacillati</taxon>
        <taxon>Bacillota</taxon>
        <taxon>Negativicutes</taxon>
        <taxon>Selenomonadales</taxon>
        <taxon>Sporomusaceae</taxon>
        <taxon>Dendrosporobacter</taxon>
    </lineage>
</organism>
<dbReference type="STRING" id="146817.SAMN04488502_11089"/>
<dbReference type="Proteomes" id="UP000214880">
    <property type="component" value="Unassembled WGS sequence"/>
</dbReference>
<dbReference type="PANTHER" id="PTHR38455">
    <property type="entry name" value="HYPOTHETICAL CYTOSOLIC PROTEIN"/>
    <property type="match status" value="1"/>
</dbReference>
<dbReference type="PIRSF" id="PIRSF037263">
    <property type="entry name" value="DUF951_bac"/>
    <property type="match status" value="1"/>
</dbReference>
<dbReference type="InterPro" id="IPR009296">
    <property type="entry name" value="DUF951"/>
</dbReference>
<evidence type="ECO:0000313" key="2">
    <source>
        <dbReference type="Proteomes" id="UP000214880"/>
    </source>
</evidence>
<proteinExistence type="predicted"/>
<dbReference type="PANTHER" id="PTHR38455:SF1">
    <property type="entry name" value="DUF951 DOMAIN-CONTAINING PROTEIN"/>
    <property type="match status" value="1"/>
</dbReference>
<keyword evidence="2" id="KW-1185">Reference proteome</keyword>
<accession>A0A1G9XZE8</accession>
<dbReference type="Pfam" id="PF06107">
    <property type="entry name" value="DUF951"/>
    <property type="match status" value="1"/>
</dbReference>
<reference evidence="1 2" key="1">
    <citation type="submission" date="2016-10" db="EMBL/GenBank/DDBJ databases">
        <authorList>
            <person name="de Groot N.N."/>
        </authorList>
    </citation>
    <scope>NUCLEOTIDE SEQUENCE [LARGE SCALE GENOMIC DNA]</scope>
    <source>
        <strain evidence="1 2">DSM 1736</strain>
    </source>
</reference>
<protein>
    <recommendedName>
        <fullName evidence="3">DUF951 domain-containing protein</fullName>
    </recommendedName>
</protein>
<dbReference type="EMBL" id="FNHB01000010">
    <property type="protein sequence ID" value="SDN01826.1"/>
    <property type="molecule type" value="Genomic_DNA"/>
</dbReference>